<feature type="compositionally biased region" description="Basic and acidic residues" evidence="1">
    <location>
        <begin position="57"/>
        <end position="68"/>
    </location>
</feature>
<sequence length="128" mass="13756">MRGAPRLLHQRAAREMRGELIQLVVQHALRVAPALLGPEEVHADAFDQDAQQQRAAQHAEEAERQRDQAGDQALLSLLLALCRDGRIAHASASSAAAICLKSSSRSSGSALSCRPGMPWFSHQSPAST</sequence>
<feature type="region of interest" description="Disordered" evidence="1">
    <location>
        <begin position="42"/>
        <end position="68"/>
    </location>
</feature>
<accession>A0A645A0P9</accession>
<feature type="region of interest" description="Disordered" evidence="1">
    <location>
        <begin position="104"/>
        <end position="128"/>
    </location>
</feature>
<comment type="caution">
    <text evidence="2">The sequence shown here is derived from an EMBL/GenBank/DDBJ whole genome shotgun (WGS) entry which is preliminary data.</text>
</comment>
<evidence type="ECO:0000256" key="1">
    <source>
        <dbReference type="SAM" id="MobiDB-lite"/>
    </source>
</evidence>
<proteinExistence type="predicted"/>
<gene>
    <name evidence="2" type="ORF">SDC9_93471</name>
</gene>
<organism evidence="2">
    <name type="scientific">bioreactor metagenome</name>
    <dbReference type="NCBI Taxonomy" id="1076179"/>
    <lineage>
        <taxon>unclassified sequences</taxon>
        <taxon>metagenomes</taxon>
        <taxon>ecological metagenomes</taxon>
    </lineage>
</organism>
<reference evidence="2" key="1">
    <citation type="submission" date="2019-08" db="EMBL/GenBank/DDBJ databases">
        <authorList>
            <person name="Kucharzyk K."/>
            <person name="Murdoch R.W."/>
            <person name="Higgins S."/>
            <person name="Loffler F."/>
        </authorList>
    </citation>
    <scope>NUCLEOTIDE SEQUENCE</scope>
</reference>
<name>A0A645A0P9_9ZZZZ</name>
<protein>
    <submittedName>
        <fullName evidence="2">Uncharacterized protein</fullName>
    </submittedName>
</protein>
<dbReference type="EMBL" id="VSSQ01011406">
    <property type="protein sequence ID" value="MPM46765.1"/>
    <property type="molecule type" value="Genomic_DNA"/>
</dbReference>
<evidence type="ECO:0000313" key="2">
    <source>
        <dbReference type="EMBL" id="MPM46765.1"/>
    </source>
</evidence>
<dbReference type="AlphaFoldDB" id="A0A645A0P9"/>